<dbReference type="Proteomes" id="UP000762676">
    <property type="component" value="Unassembled WGS sequence"/>
</dbReference>
<protein>
    <submittedName>
        <fullName evidence="1">Uncharacterized protein</fullName>
    </submittedName>
</protein>
<evidence type="ECO:0000313" key="1">
    <source>
        <dbReference type="EMBL" id="GFR95427.1"/>
    </source>
</evidence>
<dbReference type="AlphaFoldDB" id="A0AAV4HB53"/>
<comment type="caution">
    <text evidence="1">The sequence shown here is derived from an EMBL/GenBank/DDBJ whole genome shotgun (WGS) entry which is preliminary data.</text>
</comment>
<organism evidence="1 2">
    <name type="scientific">Elysia marginata</name>
    <dbReference type="NCBI Taxonomy" id="1093978"/>
    <lineage>
        <taxon>Eukaryota</taxon>
        <taxon>Metazoa</taxon>
        <taxon>Spiralia</taxon>
        <taxon>Lophotrochozoa</taxon>
        <taxon>Mollusca</taxon>
        <taxon>Gastropoda</taxon>
        <taxon>Heterobranchia</taxon>
        <taxon>Euthyneura</taxon>
        <taxon>Panpulmonata</taxon>
        <taxon>Sacoglossa</taxon>
        <taxon>Placobranchoidea</taxon>
        <taxon>Plakobranchidae</taxon>
        <taxon>Elysia</taxon>
    </lineage>
</organism>
<reference evidence="1 2" key="1">
    <citation type="journal article" date="2021" name="Elife">
        <title>Chloroplast acquisition without the gene transfer in kleptoplastic sea slugs, Plakobranchus ocellatus.</title>
        <authorList>
            <person name="Maeda T."/>
            <person name="Takahashi S."/>
            <person name="Yoshida T."/>
            <person name="Shimamura S."/>
            <person name="Takaki Y."/>
            <person name="Nagai Y."/>
            <person name="Toyoda A."/>
            <person name="Suzuki Y."/>
            <person name="Arimoto A."/>
            <person name="Ishii H."/>
            <person name="Satoh N."/>
            <person name="Nishiyama T."/>
            <person name="Hasebe M."/>
            <person name="Maruyama T."/>
            <person name="Minagawa J."/>
            <person name="Obokata J."/>
            <person name="Shigenobu S."/>
        </authorList>
    </citation>
    <scope>NUCLEOTIDE SEQUENCE [LARGE SCALE GENOMIC DNA]</scope>
</reference>
<name>A0AAV4HB53_9GAST</name>
<keyword evidence="2" id="KW-1185">Reference proteome</keyword>
<evidence type="ECO:0000313" key="2">
    <source>
        <dbReference type="Proteomes" id="UP000762676"/>
    </source>
</evidence>
<gene>
    <name evidence="1" type="ORF">ElyMa_004428400</name>
</gene>
<dbReference type="EMBL" id="BMAT01008927">
    <property type="protein sequence ID" value="GFR95427.1"/>
    <property type="molecule type" value="Genomic_DNA"/>
</dbReference>
<sequence length="68" mass="8061">MDKSPRNRRDLKTGKLGRERRYVTEFSYRKPHEPSYGMILTYISKMSCRSWGQLGLPFINLFRIPAIP</sequence>
<accession>A0AAV4HB53</accession>
<proteinExistence type="predicted"/>